<gene>
    <name evidence="11" type="ORF">HYC85_031044</name>
</gene>
<keyword evidence="8" id="KW-0449">Lipoprotein</keyword>
<evidence type="ECO:0000256" key="9">
    <source>
        <dbReference type="SAM" id="SignalP"/>
    </source>
</evidence>
<evidence type="ECO:0000256" key="8">
    <source>
        <dbReference type="ARBA" id="ARBA00023288"/>
    </source>
</evidence>
<dbReference type="CDD" id="cd00010">
    <property type="entry name" value="AAI_LTSS"/>
    <property type="match status" value="3"/>
</dbReference>
<keyword evidence="5 9" id="KW-0732">Signal</keyword>
<evidence type="ECO:0000313" key="12">
    <source>
        <dbReference type="Proteomes" id="UP000593564"/>
    </source>
</evidence>
<protein>
    <recommendedName>
        <fullName evidence="10">Bifunctional inhibitor/plant lipid transfer protein/seed storage helical domain-containing protein</fullName>
    </recommendedName>
</protein>
<organism evidence="11 12">
    <name type="scientific">Camellia sinensis</name>
    <name type="common">Tea plant</name>
    <name type="synonym">Thea sinensis</name>
    <dbReference type="NCBI Taxonomy" id="4442"/>
    <lineage>
        <taxon>Eukaryota</taxon>
        <taxon>Viridiplantae</taxon>
        <taxon>Streptophyta</taxon>
        <taxon>Embryophyta</taxon>
        <taxon>Tracheophyta</taxon>
        <taxon>Spermatophyta</taxon>
        <taxon>Magnoliopsida</taxon>
        <taxon>eudicotyledons</taxon>
        <taxon>Gunneridae</taxon>
        <taxon>Pentapetalae</taxon>
        <taxon>asterids</taxon>
        <taxon>Ericales</taxon>
        <taxon>Theaceae</taxon>
        <taxon>Camellia</taxon>
    </lineage>
</organism>
<keyword evidence="4" id="KW-0336">GPI-anchor</keyword>
<reference evidence="12" key="1">
    <citation type="journal article" date="2020" name="Nat. Commun.">
        <title>Genome assembly of wild tea tree DASZ reveals pedigree and selection history of tea varieties.</title>
        <authorList>
            <person name="Zhang W."/>
            <person name="Zhang Y."/>
            <person name="Qiu H."/>
            <person name="Guo Y."/>
            <person name="Wan H."/>
            <person name="Zhang X."/>
            <person name="Scossa F."/>
            <person name="Alseekh S."/>
            <person name="Zhang Q."/>
            <person name="Wang P."/>
            <person name="Xu L."/>
            <person name="Schmidt M.H."/>
            <person name="Jia X."/>
            <person name="Li D."/>
            <person name="Zhu A."/>
            <person name="Guo F."/>
            <person name="Chen W."/>
            <person name="Ni D."/>
            <person name="Usadel B."/>
            <person name="Fernie A.R."/>
            <person name="Wen W."/>
        </authorList>
    </citation>
    <scope>NUCLEOTIDE SEQUENCE [LARGE SCALE GENOMIC DNA]</scope>
    <source>
        <strain evidence="12">cv. G240</strain>
    </source>
</reference>
<evidence type="ECO:0000256" key="3">
    <source>
        <dbReference type="ARBA" id="ARBA00022475"/>
    </source>
</evidence>
<feature type="chain" id="PRO_5029726269" description="Bifunctional inhibitor/plant lipid transfer protein/seed storage helical domain-containing protein" evidence="9">
    <location>
        <begin position="26"/>
        <end position="408"/>
    </location>
</feature>
<feature type="signal peptide" evidence="9">
    <location>
        <begin position="1"/>
        <end position="25"/>
    </location>
</feature>
<evidence type="ECO:0000256" key="2">
    <source>
        <dbReference type="ARBA" id="ARBA00009748"/>
    </source>
</evidence>
<evidence type="ECO:0000259" key="10">
    <source>
        <dbReference type="SMART" id="SM00499"/>
    </source>
</evidence>
<sequence>MTTTTIAKTTIIVATAAFLLAMVAAQAPAAAPEPAAGAPGPGGAMDCMTSLANISDCLTYVQAGSNLTKPDKACCPELAGLVESNPICLCQLLANTSITGIQIELNKALNLPTVCAVQTPPISTCAAVGYPVPGPMSSEAPGAGAPGPGGAMDCMTNLLNMSDCLTYVKAGSNLTKPDKACCPELAGLVESNPICLCQLLGNTSAIGIQIELSKALNLPTVCAVQTPPISTCADVGYPVPGPMSSEAPAQAPAAAPEPAAGAPGPGGAMDCMTSLANMSDCLTYVQAGSNLTKPDKACCPELAGLVESNPICLCQLLGNTSATIGIQIELNKALNLPTVCAVQTPPISTCAAVGYPVPGPMSSEAPGAMSPSPAASGNSGNAASSSIAASQLSILVGLAIAFLTKLFF</sequence>
<keyword evidence="7" id="KW-0325">Glycoprotein</keyword>
<evidence type="ECO:0000313" key="11">
    <source>
        <dbReference type="EMBL" id="KAF5930171.1"/>
    </source>
</evidence>
<keyword evidence="4" id="KW-0472">Membrane</keyword>
<proteinExistence type="inferred from homology"/>
<dbReference type="InterPro" id="IPR043325">
    <property type="entry name" value="LTSS"/>
</dbReference>
<feature type="domain" description="Bifunctional inhibitor/plant lipid transfer protein/seed storage helical" evidence="10">
    <location>
        <begin position="47"/>
        <end position="125"/>
    </location>
</feature>
<dbReference type="Gene3D" id="1.10.110.10">
    <property type="entry name" value="Plant lipid-transfer and hydrophobic proteins"/>
    <property type="match status" value="3"/>
</dbReference>
<dbReference type="EMBL" id="JACBKZ010000015">
    <property type="protein sequence ID" value="KAF5930171.1"/>
    <property type="molecule type" value="Genomic_DNA"/>
</dbReference>
<name>A0A7J7FQI2_CAMSI</name>
<dbReference type="Pfam" id="PF14368">
    <property type="entry name" value="LTP_2"/>
    <property type="match status" value="3"/>
</dbReference>
<evidence type="ECO:0000256" key="1">
    <source>
        <dbReference type="ARBA" id="ARBA00004609"/>
    </source>
</evidence>
<keyword evidence="3" id="KW-1003">Cell membrane</keyword>
<keyword evidence="12" id="KW-1185">Reference proteome</keyword>
<dbReference type="SUPFAM" id="SSF47699">
    <property type="entry name" value="Bifunctional inhibitor/lipid-transfer protein/seed storage 2S albumin"/>
    <property type="match status" value="3"/>
</dbReference>
<dbReference type="InterPro" id="IPR016140">
    <property type="entry name" value="Bifunc_inhib/LTP/seed_store"/>
</dbReference>
<evidence type="ECO:0000256" key="5">
    <source>
        <dbReference type="ARBA" id="ARBA00022729"/>
    </source>
</evidence>
<evidence type="ECO:0000256" key="4">
    <source>
        <dbReference type="ARBA" id="ARBA00022622"/>
    </source>
</evidence>
<dbReference type="GO" id="GO:0098552">
    <property type="term" value="C:side of membrane"/>
    <property type="evidence" value="ECO:0007669"/>
    <property type="project" value="UniProtKB-KW"/>
</dbReference>
<dbReference type="GO" id="GO:0005886">
    <property type="term" value="C:plasma membrane"/>
    <property type="evidence" value="ECO:0007669"/>
    <property type="project" value="UniProtKB-SubCell"/>
</dbReference>
<dbReference type="AlphaFoldDB" id="A0A7J7FQI2"/>
<dbReference type="PANTHER" id="PTHR33044">
    <property type="entry name" value="BIFUNCTIONAL INHIBITOR/LIPID-TRANSFER PROTEIN/SEED STORAGE 2S ALBUMIN SUPERFAMILY PROTEIN-RELATED"/>
    <property type="match status" value="1"/>
</dbReference>
<comment type="similarity">
    <text evidence="2">Belongs to the plant LTP family.</text>
</comment>
<feature type="domain" description="Bifunctional inhibitor/plant lipid transfer protein/seed storage helical" evidence="10">
    <location>
        <begin position="154"/>
        <end position="232"/>
    </location>
</feature>
<accession>A0A7J7FQI2</accession>
<dbReference type="SMART" id="SM00499">
    <property type="entry name" value="AAI"/>
    <property type="match status" value="3"/>
</dbReference>
<reference evidence="11 12" key="2">
    <citation type="submission" date="2020-07" db="EMBL/GenBank/DDBJ databases">
        <title>Genome assembly of wild tea tree DASZ reveals pedigree and selection history of tea varieties.</title>
        <authorList>
            <person name="Zhang W."/>
        </authorList>
    </citation>
    <scope>NUCLEOTIDE SEQUENCE [LARGE SCALE GENOMIC DNA]</scope>
    <source>
        <strain evidence="12">cv. G240</strain>
        <tissue evidence="11">Leaf</tissue>
    </source>
</reference>
<keyword evidence="6" id="KW-1015">Disulfide bond</keyword>
<evidence type="ECO:0000256" key="6">
    <source>
        <dbReference type="ARBA" id="ARBA00023157"/>
    </source>
</evidence>
<dbReference type="FunFam" id="1.10.110.10:FF:000001">
    <property type="entry name" value="Bifunctional inhibitor/lipid-transfer protein/seed storage 2S albumin superfamily protein"/>
    <property type="match status" value="2"/>
</dbReference>
<evidence type="ECO:0000256" key="7">
    <source>
        <dbReference type="ARBA" id="ARBA00023180"/>
    </source>
</evidence>
<feature type="domain" description="Bifunctional inhibitor/plant lipid transfer protein/seed storage helical" evidence="10">
    <location>
        <begin position="271"/>
        <end position="350"/>
    </location>
</feature>
<dbReference type="InterPro" id="IPR036312">
    <property type="entry name" value="Bifun_inhib/LTP/seed_sf"/>
</dbReference>
<comment type="caution">
    <text evidence="11">The sequence shown here is derived from an EMBL/GenBank/DDBJ whole genome shotgun (WGS) entry which is preliminary data.</text>
</comment>
<dbReference type="Proteomes" id="UP000593564">
    <property type="component" value="Unassembled WGS sequence"/>
</dbReference>
<comment type="subcellular location">
    <subcellularLocation>
        <location evidence="1">Cell membrane</location>
        <topology evidence="1">Lipid-anchor</topology>
        <topology evidence="1">GPI-anchor</topology>
    </subcellularLocation>
</comment>